<dbReference type="EMBL" id="VYZM01017116">
    <property type="protein sequence ID" value="NWU56003.1"/>
    <property type="molecule type" value="Genomic_DNA"/>
</dbReference>
<proteinExistence type="predicted"/>
<evidence type="ECO:0000256" key="2">
    <source>
        <dbReference type="ARBA" id="ARBA00022737"/>
    </source>
</evidence>
<evidence type="ECO:0000256" key="4">
    <source>
        <dbReference type="ARBA" id="ARBA00023180"/>
    </source>
</evidence>
<dbReference type="PROSITE" id="PS50287">
    <property type="entry name" value="SRCR_2"/>
    <property type="match status" value="1"/>
</dbReference>
<evidence type="ECO:0000313" key="9">
    <source>
        <dbReference type="Proteomes" id="UP000586671"/>
    </source>
</evidence>
<dbReference type="SMART" id="SM00202">
    <property type="entry name" value="SR"/>
    <property type="match status" value="1"/>
</dbReference>
<sequence>AAVPARLWGGRSRCAGHLELLFAGTWGSVCAEGWDPAAARVLCRQLACGRPRLIPAACGSTAAGAAPAVLRRVQCTGQEPDLEHCILQPGNPSPCPTDR</sequence>
<dbReference type="SUPFAM" id="SSF56487">
    <property type="entry name" value="SRCR-like"/>
    <property type="match status" value="1"/>
</dbReference>
<feature type="signal peptide" evidence="6">
    <location>
        <begin position="1"/>
        <end position="31"/>
    </location>
</feature>
<keyword evidence="9" id="KW-1185">Reference proteome</keyword>
<keyword evidence="4" id="KW-0325">Glycoprotein</keyword>
<dbReference type="PRINTS" id="PR00258">
    <property type="entry name" value="SPERACTRCPTR"/>
</dbReference>
<evidence type="ECO:0000256" key="1">
    <source>
        <dbReference type="ARBA" id="ARBA00022729"/>
    </source>
</evidence>
<feature type="disulfide bond" evidence="5">
    <location>
        <begin position="75"/>
        <end position="85"/>
    </location>
</feature>
<feature type="domain" description="SRCR" evidence="7">
    <location>
        <begin position="5"/>
        <end position="99"/>
    </location>
</feature>
<comment type="caution">
    <text evidence="5">Lacks conserved residue(s) required for the propagation of feature annotation.</text>
</comment>
<dbReference type="PANTHER" id="PTHR48071">
    <property type="entry name" value="SRCR DOMAIN-CONTAINING PROTEIN"/>
    <property type="match status" value="1"/>
</dbReference>
<reference evidence="8 9" key="1">
    <citation type="submission" date="2019-09" db="EMBL/GenBank/DDBJ databases">
        <title>Bird 10,000 Genomes (B10K) Project - Family phase.</title>
        <authorList>
            <person name="Zhang G."/>
        </authorList>
    </citation>
    <scope>NUCLEOTIDE SEQUENCE [LARGE SCALE GENOMIC DNA]</scope>
    <source>
        <strain evidence="8">B10K-DU-012-55</strain>
        <tissue evidence="8">Muscle</tissue>
    </source>
</reference>
<evidence type="ECO:0000256" key="6">
    <source>
        <dbReference type="SAM" id="SignalP"/>
    </source>
</evidence>
<dbReference type="FunFam" id="3.10.250.10:FF:000004">
    <property type="entry name" value="Scavenger receptor cysteine-rich type 1 protein M130"/>
    <property type="match status" value="1"/>
</dbReference>
<evidence type="ECO:0000259" key="7">
    <source>
        <dbReference type="PROSITE" id="PS50287"/>
    </source>
</evidence>
<evidence type="ECO:0000256" key="5">
    <source>
        <dbReference type="PROSITE-ProRule" id="PRU00196"/>
    </source>
</evidence>
<keyword evidence="1 6" id="KW-0732">Signal</keyword>
<accession>A0A7K5XSL4</accession>
<dbReference type="GO" id="GO:0016020">
    <property type="term" value="C:membrane"/>
    <property type="evidence" value="ECO:0007669"/>
    <property type="project" value="InterPro"/>
</dbReference>
<protein>
    <submittedName>
        <fullName evidence="8">DMBT1 protein</fullName>
    </submittedName>
</protein>
<dbReference type="InterPro" id="IPR036772">
    <property type="entry name" value="SRCR-like_dom_sf"/>
</dbReference>
<keyword evidence="2" id="KW-0677">Repeat</keyword>
<dbReference type="Pfam" id="PF00530">
    <property type="entry name" value="SRCR"/>
    <property type="match status" value="1"/>
</dbReference>
<feature type="chain" id="PRO_5029600130" evidence="6">
    <location>
        <begin position="32"/>
        <end position="99"/>
    </location>
</feature>
<dbReference type="AlphaFoldDB" id="A0A7K5XSL4"/>
<dbReference type="Proteomes" id="UP000586671">
    <property type="component" value="Unassembled WGS sequence"/>
</dbReference>
<dbReference type="PANTHER" id="PTHR48071:SF18">
    <property type="entry name" value="DELETED IN MALIGNANT BRAIN TUMORS 1 PROTEIN-RELATED"/>
    <property type="match status" value="1"/>
</dbReference>
<dbReference type="Gene3D" id="3.10.250.10">
    <property type="entry name" value="SRCR-like domain"/>
    <property type="match status" value="1"/>
</dbReference>
<feature type="non-terminal residue" evidence="8">
    <location>
        <position position="99"/>
    </location>
</feature>
<comment type="caution">
    <text evidence="8">The sequence shown here is derived from an EMBL/GenBank/DDBJ whole genome shotgun (WGS) entry which is preliminary data.</text>
</comment>
<evidence type="ECO:0000256" key="3">
    <source>
        <dbReference type="ARBA" id="ARBA00023157"/>
    </source>
</evidence>
<organism evidence="8 9">
    <name type="scientific">Dromas ardeola</name>
    <dbReference type="NCBI Taxonomy" id="458190"/>
    <lineage>
        <taxon>Eukaryota</taxon>
        <taxon>Metazoa</taxon>
        <taxon>Chordata</taxon>
        <taxon>Craniata</taxon>
        <taxon>Vertebrata</taxon>
        <taxon>Euteleostomi</taxon>
        <taxon>Archelosauria</taxon>
        <taxon>Archosauria</taxon>
        <taxon>Dinosauria</taxon>
        <taxon>Saurischia</taxon>
        <taxon>Theropoda</taxon>
        <taxon>Coelurosauria</taxon>
        <taxon>Aves</taxon>
        <taxon>Neognathae</taxon>
        <taxon>Neoaves</taxon>
        <taxon>Charadriiformes</taxon>
        <taxon>Dromadidae</taxon>
        <taxon>Dromas</taxon>
    </lineage>
</organism>
<keyword evidence="3 5" id="KW-1015">Disulfide bond</keyword>
<feature type="non-terminal residue" evidence="8">
    <location>
        <position position="1"/>
    </location>
</feature>
<dbReference type="InterPro" id="IPR001190">
    <property type="entry name" value="SRCR"/>
</dbReference>
<gene>
    <name evidence="8" type="primary">Dmbt1_8</name>
    <name evidence="8" type="ORF">DROARD_R15291</name>
</gene>
<evidence type="ECO:0000313" key="8">
    <source>
        <dbReference type="EMBL" id="NWU56003.1"/>
    </source>
</evidence>
<name>A0A7K5XSL4_9CHAR</name>